<dbReference type="EMBL" id="CP059399">
    <property type="protein sequence ID" value="QLY29268.1"/>
    <property type="molecule type" value="Genomic_DNA"/>
</dbReference>
<keyword evidence="3" id="KW-1185">Reference proteome</keyword>
<evidence type="ECO:0000313" key="3">
    <source>
        <dbReference type="Proteomes" id="UP000515512"/>
    </source>
</evidence>
<dbReference type="KEGG" id="nhu:H0264_28895"/>
<proteinExistence type="predicted"/>
<feature type="region of interest" description="Disordered" evidence="1">
    <location>
        <begin position="82"/>
        <end position="111"/>
    </location>
</feature>
<protein>
    <submittedName>
        <fullName evidence="2">Uncharacterized protein</fullName>
    </submittedName>
</protein>
<dbReference type="RefSeq" id="WP_181580473.1">
    <property type="nucleotide sequence ID" value="NZ_CP059399.1"/>
</dbReference>
<evidence type="ECO:0000313" key="2">
    <source>
        <dbReference type="EMBL" id="QLY29268.1"/>
    </source>
</evidence>
<organism evidence="2 3">
    <name type="scientific">Nocardia huaxiensis</name>
    <dbReference type="NCBI Taxonomy" id="2755382"/>
    <lineage>
        <taxon>Bacteria</taxon>
        <taxon>Bacillati</taxon>
        <taxon>Actinomycetota</taxon>
        <taxon>Actinomycetes</taxon>
        <taxon>Mycobacteriales</taxon>
        <taxon>Nocardiaceae</taxon>
        <taxon>Nocardia</taxon>
    </lineage>
</organism>
<reference evidence="2 3" key="1">
    <citation type="submission" date="2020-07" db="EMBL/GenBank/DDBJ databases">
        <authorList>
            <person name="Zhuang K."/>
            <person name="Ran Y."/>
        </authorList>
    </citation>
    <scope>NUCLEOTIDE SEQUENCE [LARGE SCALE GENOMIC DNA]</scope>
    <source>
        <strain evidence="2 3">WCH-YHL-001</strain>
    </source>
</reference>
<accession>A0A7D6Z811</accession>
<sequence>MESRSASSDGHGDITFHWHEVKAEVFLGFTTEGPRVEIAWTPTPESGVRVFMEMDEVTELAEALRFALSAYDRFIAGDGLDDSGSDWTLSPSPEDLPPTFSASPWPQAGEF</sequence>
<name>A0A7D6Z811_9NOCA</name>
<dbReference type="AlphaFoldDB" id="A0A7D6Z811"/>
<gene>
    <name evidence="2" type="ORF">H0264_28895</name>
</gene>
<dbReference type="Proteomes" id="UP000515512">
    <property type="component" value="Chromosome"/>
</dbReference>
<evidence type="ECO:0000256" key="1">
    <source>
        <dbReference type="SAM" id="MobiDB-lite"/>
    </source>
</evidence>